<feature type="chain" id="PRO_5012808690" description="Hydrazine synthase alpha subunit middle domain-containing protein" evidence="1">
    <location>
        <begin position="25"/>
        <end position="960"/>
    </location>
</feature>
<dbReference type="InterPro" id="IPR011659">
    <property type="entry name" value="WD40"/>
</dbReference>
<dbReference type="InterPro" id="IPR011042">
    <property type="entry name" value="6-blade_b-propeller_TolB-like"/>
</dbReference>
<evidence type="ECO:0000259" key="2">
    <source>
        <dbReference type="Pfam" id="PF18582"/>
    </source>
</evidence>
<evidence type="ECO:0000313" key="4">
    <source>
        <dbReference type="Proteomes" id="UP000216101"/>
    </source>
</evidence>
<feature type="domain" description="Hydrazine synthase alpha subunit middle" evidence="2">
    <location>
        <begin position="512"/>
        <end position="602"/>
    </location>
</feature>
<name>A0A266QBU7_9GAMM</name>
<sequence>MTQFVTPSYFLSRWLVLGSLLALTACGGGSSGGGSNGGQAPDPVVVDIPVAYIQRPLPVDEDGEPVYPDVFMPDSFNPGGELYVKARATTQAEVVNITRSAFENDEFFDAEAPNYDVKDVAAHPDGKRLVFAMHAPLNPDLDEDDPAQPTWNIWEYNLATKQLRRVISSTFEAEKGDDVSPRYLPDGRILFSSNRQKRSKEILLDEGKPQFGAVTQQDNDITSFLLHSVKDDGTDIQQLSYHLSHDLQPQVMPNGRLVFLRWSGERLSFYSANPDGTDVQRYFGDASLNPEKLPEGVTEVPRLLRPQVLPDGRLAAIYVQNGLQLGGDMVVVDGAAALEGQVQSLSIKPVNIATDLVSLHGRFASLSPLYDGTNRLLVSWSQCRLLETATERLQPCLPTLLVDGVPVAGYEEAPPFYGLWIYDLNNQTQLPVVLAENDKVFTEALALEQNAYNPTYIAPATDPDLAARNLGLLHIRSVYDLDGAFNAMNSGAADLQAMIARPVDQRPARFIRLVKAVSRADNDTLDDQDDNIYGNLFNANNGIQEILGYAPVEADGSVMVTVPADVAFSLEILDRNGRQISANHNTYLQLRPGEKMTCNGCHAATNTTAVHGRNDLPASPASINPGALSAINFPNTQRYERLGVPITPAMGETMAEFAARSTFCEETINGQVCSPMAGPGQEQNLYNPSVDLLFRDVWTAPNLTPAESFSYRYNDLIPGAAPDQIPAPTPAACREESSWNANCRVVINYEYHIQPLWELDRGEREVNDPELGMIVKGNTCIACHSTTDADGNLQEAAADLKLVATKPTADTAMLSYLQLLNRRQVEFLYEGNLATLLPVCEFEDNYDDNFIPQCEILLDEDGVPTCEGVVDCPFEFADEETGELQLDALGNPVPRMVATDFRQPPMSRGGANQSVRFFERFENNGTHMGFLNPAELKLLSEWLDTNGRYYTNPFELALPN</sequence>
<evidence type="ECO:0000256" key="1">
    <source>
        <dbReference type="SAM" id="SignalP"/>
    </source>
</evidence>
<feature type="signal peptide" evidence="1">
    <location>
        <begin position="1"/>
        <end position="24"/>
    </location>
</feature>
<comment type="caution">
    <text evidence="3">The sequence shown here is derived from an EMBL/GenBank/DDBJ whole genome shotgun (WGS) entry which is preliminary data.</text>
</comment>
<dbReference type="EMBL" id="NHNI01000001">
    <property type="protein sequence ID" value="OZY87106.1"/>
    <property type="molecule type" value="Genomic_DNA"/>
</dbReference>
<dbReference type="RefSeq" id="WP_094984591.1">
    <property type="nucleotide sequence ID" value="NZ_NHNI01000001.1"/>
</dbReference>
<keyword evidence="1" id="KW-0732">Signal</keyword>
<protein>
    <recommendedName>
        <fullName evidence="2">Hydrazine synthase alpha subunit middle domain-containing protein</fullName>
    </recommendedName>
</protein>
<dbReference type="Proteomes" id="UP000216101">
    <property type="component" value="Unassembled WGS sequence"/>
</dbReference>
<accession>A0A266QBU7</accession>
<reference evidence="4" key="1">
    <citation type="submission" date="2017-05" db="EMBL/GenBank/DDBJ databases">
        <authorList>
            <person name="Barney B.M."/>
        </authorList>
    </citation>
    <scope>NUCLEOTIDE SEQUENCE [LARGE SCALE GENOMIC DNA]</scope>
    <source>
        <strain evidence="4">PSBB022</strain>
    </source>
</reference>
<dbReference type="AlphaFoldDB" id="A0A266QBU7"/>
<proteinExistence type="predicted"/>
<evidence type="ECO:0000313" key="3">
    <source>
        <dbReference type="EMBL" id="OZY87106.1"/>
    </source>
</evidence>
<keyword evidence="4" id="KW-1185">Reference proteome</keyword>
<organism evidence="3 4">
    <name type="scientific">Cellvibrio mixtus</name>
    <dbReference type="NCBI Taxonomy" id="39650"/>
    <lineage>
        <taxon>Bacteria</taxon>
        <taxon>Pseudomonadati</taxon>
        <taxon>Pseudomonadota</taxon>
        <taxon>Gammaproteobacteria</taxon>
        <taxon>Cellvibrionales</taxon>
        <taxon>Cellvibrionaceae</taxon>
        <taxon>Cellvibrio</taxon>
    </lineage>
</organism>
<dbReference type="InterPro" id="IPR040698">
    <property type="entry name" value="HZS_alpha_mid"/>
</dbReference>
<dbReference type="Pfam" id="PF18582">
    <property type="entry name" value="HZS_alpha"/>
    <property type="match status" value="1"/>
</dbReference>
<dbReference type="SUPFAM" id="SSF82171">
    <property type="entry name" value="DPP6 N-terminal domain-like"/>
    <property type="match status" value="1"/>
</dbReference>
<gene>
    <name evidence="3" type="ORF">CBP51_09000</name>
</gene>
<dbReference type="Gene3D" id="2.120.10.30">
    <property type="entry name" value="TolB, C-terminal domain"/>
    <property type="match status" value="1"/>
</dbReference>
<dbReference type="Pfam" id="PF07676">
    <property type="entry name" value="PD40"/>
    <property type="match status" value="1"/>
</dbReference>